<evidence type="ECO:0000313" key="5">
    <source>
        <dbReference type="EMBL" id="ORY22468.1"/>
    </source>
</evidence>
<dbReference type="GO" id="GO:0016787">
    <property type="term" value="F:hydrolase activity"/>
    <property type="evidence" value="ECO:0007669"/>
    <property type="project" value="UniProtKB-KW"/>
</dbReference>
<sequence>MTECCKGDEQINHHFNIIDSKYFCIKNNVDRRLGGNTLNFQTSKSEYSEWYNERWNQKWVDSINEVVEKNLKLKLEPKIIPKSTTTMDILIFTDQPTSDCYSKTGYPYCSLENIDIAYTHETGSWGFENDL</sequence>
<evidence type="ECO:0000313" key="6">
    <source>
        <dbReference type="Proteomes" id="UP000193920"/>
    </source>
</evidence>
<dbReference type="SUPFAM" id="SSF64571">
    <property type="entry name" value="Cellulose docking domain, dockering"/>
    <property type="match status" value="1"/>
</dbReference>
<name>A0A1Y2AIQ9_9FUNG</name>
<dbReference type="EMBL" id="MCOG01000247">
    <property type="protein sequence ID" value="ORY22468.1"/>
    <property type="molecule type" value="Genomic_DNA"/>
</dbReference>
<accession>A0A1Y2AIQ9</accession>
<reference evidence="5 6" key="1">
    <citation type="submission" date="2016-08" db="EMBL/GenBank/DDBJ databases">
        <title>A Parts List for Fungal Cellulosomes Revealed by Comparative Genomics.</title>
        <authorList>
            <consortium name="DOE Joint Genome Institute"/>
            <person name="Haitjema C.H."/>
            <person name="Gilmore S.P."/>
            <person name="Henske J.K."/>
            <person name="Solomon K.V."/>
            <person name="De Groot R."/>
            <person name="Kuo A."/>
            <person name="Mondo S.J."/>
            <person name="Salamov A.A."/>
            <person name="Labutti K."/>
            <person name="Zhao Z."/>
            <person name="Chiniquy J."/>
            <person name="Barry K."/>
            <person name="Brewer H.M."/>
            <person name="Purvine S.O."/>
            <person name="Wright A.T."/>
            <person name="Boxma B."/>
            <person name="Van Alen T."/>
            <person name="Hackstein J.H."/>
            <person name="Baker S.E."/>
            <person name="Grigoriev I.V."/>
            <person name="O'Malley M.A."/>
        </authorList>
    </citation>
    <scope>NUCLEOTIDE SEQUENCE [LARGE SCALE GENOMIC DNA]</scope>
    <source>
        <strain evidence="5 6">G1</strain>
    </source>
</reference>
<dbReference type="Pfam" id="PF02013">
    <property type="entry name" value="CBM_10"/>
    <property type="match status" value="1"/>
</dbReference>
<keyword evidence="3" id="KW-0378">Hydrolase</keyword>
<dbReference type="PROSITE" id="PS51763">
    <property type="entry name" value="CBM10"/>
    <property type="match status" value="1"/>
</dbReference>
<evidence type="ECO:0000259" key="4">
    <source>
        <dbReference type="PROSITE" id="PS51763"/>
    </source>
</evidence>
<evidence type="ECO:0000256" key="3">
    <source>
        <dbReference type="ARBA" id="ARBA00022801"/>
    </source>
</evidence>
<evidence type="ECO:0000256" key="1">
    <source>
        <dbReference type="ARBA" id="ARBA00022729"/>
    </source>
</evidence>
<proteinExistence type="predicted"/>
<keyword evidence="6" id="KW-1185">Reference proteome</keyword>
<dbReference type="AlphaFoldDB" id="A0A1Y2AIQ9"/>
<dbReference type="Proteomes" id="UP000193920">
    <property type="component" value="Unassembled WGS sequence"/>
</dbReference>
<organism evidence="5 6">
    <name type="scientific">Neocallimastix californiae</name>
    <dbReference type="NCBI Taxonomy" id="1754190"/>
    <lineage>
        <taxon>Eukaryota</taxon>
        <taxon>Fungi</taxon>
        <taxon>Fungi incertae sedis</taxon>
        <taxon>Chytridiomycota</taxon>
        <taxon>Chytridiomycota incertae sedis</taxon>
        <taxon>Neocallimastigomycetes</taxon>
        <taxon>Neocallimastigales</taxon>
        <taxon>Neocallimastigaceae</taxon>
        <taxon>Neocallimastix</taxon>
    </lineage>
</organism>
<evidence type="ECO:0000256" key="2">
    <source>
        <dbReference type="ARBA" id="ARBA00022737"/>
    </source>
</evidence>
<keyword evidence="2" id="KW-0677">Repeat</keyword>
<protein>
    <recommendedName>
        <fullName evidence="4">CBM10 domain-containing protein</fullName>
    </recommendedName>
</protein>
<dbReference type="InterPro" id="IPR002883">
    <property type="entry name" value="CBM10/Dockerin_dom"/>
</dbReference>
<dbReference type="InterPro" id="IPR009034">
    <property type="entry name" value="Dockerin_dom_fun_sf"/>
</dbReference>
<gene>
    <name evidence="5" type="ORF">LY90DRAFT_515491</name>
</gene>
<comment type="caution">
    <text evidence="5">The sequence shown here is derived from an EMBL/GenBank/DDBJ whole genome shotgun (WGS) entry which is preliminary data.</text>
</comment>
<dbReference type="Gene3D" id="3.90.1220.10">
    <property type="entry name" value="Cellulose docking domain, dockering"/>
    <property type="match status" value="1"/>
</dbReference>
<feature type="domain" description="CBM10" evidence="4">
    <location>
        <begin position="95"/>
        <end position="131"/>
    </location>
</feature>
<keyword evidence="1" id="KW-0732">Signal</keyword>